<proteinExistence type="predicted"/>
<dbReference type="RefSeq" id="WP_146514208.1">
    <property type="nucleotide sequence ID" value="NZ_SJPI01000001.1"/>
</dbReference>
<keyword evidence="1" id="KW-0175">Coiled coil</keyword>
<evidence type="ECO:0000256" key="2">
    <source>
        <dbReference type="SAM" id="MobiDB-lite"/>
    </source>
</evidence>
<dbReference type="Proteomes" id="UP000316598">
    <property type="component" value="Unassembled WGS sequence"/>
</dbReference>
<dbReference type="InterPro" id="IPR025567">
    <property type="entry name" value="DUF4332"/>
</dbReference>
<dbReference type="OrthoDB" id="219171at2"/>
<name>A0A5C5WVU9_9BACT</name>
<evidence type="ECO:0000259" key="3">
    <source>
        <dbReference type="Pfam" id="PF14229"/>
    </source>
</evidence>
<comment type="caution">
    <text evidence="4">The sequence shown here is derived from an EMBL/GenBank/DDBJ whole genome shotgun (WGS) entry which is preliminary data.</text>
</comment>
<feature type="region of interest" description="Disordered" evidence="2">
    <location>
        <begin position="955"/>
        <end position="976"/>
    </location>
</feature>
<dbReference type="PANTHER" id="PTHR31294:SF8">
    <property type="entry name" value="KERATIN-ASSOCIATED PROTEIN 21-1-RELATED"/>
    <property type="match status" value="1"/>
</dbReference>
<feature type="region of interest" description="Disordered" evidence="2">
    <location>
        <begin position="1256"/>
        <end position="1391"/>
    </location>
</feature>
<dbReference type="InterPro" id="IPR027417">
    <property type="entry name" value="P-loop_NTPase"/>
</dbReference>
<protein>
    <recommendedName>
        <fullName evidence="3">DUF4332 domain-containing protein</fullName>
    </recommendedName>
</protein>
<evidence type="ECO:0000313" key="4">
    <source>
        <dbReference type="EMBL" id="TWT54113.1"/>
    </source>
</evidence>
<evidence type="ECO:0000313" key="5">
    <source>
        <dbReference type="Proteomes" id="UP000316598"/>
    </source>
</evidence>
<feature type="domain" description="DUF4332" evidence="3">
    <location>
        <begin position="1407"/>
        <end position="1530"/>
    </location>
</feature>
<feature type="coiled-coil region" evidence="1">
    <location>
        <begin position="209"/>
        <end position="236"/>
    </location>
</feature>
<organism evidence="4 5">
    <name type="scientific">Rubripirellula amarantea</name>
    <dbReference type="NCBI Taxonomy" id="2527999"/>
    <lineage>
        <taxon>Bacteria</taxon>
        <taxon>Pseudomonadati</taxon>
        <taxon>Planctomycetota</taxon>
        <taxon>Planctomycetia</taxon>
        <taxon>Pirellulales</taxon>
        <taxon>Pirellulaceae</taxon>
        <taxon>Rubripirellula</taxon>
    </lineage>
</organism>
<dbReference type="Gene3D" id="3.40.50.300">
    <property type="entry name" value="P-loop containing nucleotide triphosphate hydrolases"/>
    <property type="match status" value="1"/>
</dbReference>
<feature type="compositionally biased region" description="Basic residues" evidence="2">
    <location>
        <begin position="961"/>
        <end position="971"/>
    </location>
</feature>
<feature type="region of interest" description="Disordered" evidence="2">
    <location>
        <begin position="1195"/>
        <end position="1226"/>
    </location>
</feature>
<reference evidence="4 5" key="1">
    <citation type="submission" date="2019-02" db="EMBL/GenBank/DDBJ databases">
        <title>Deep-cultivation of Planctomycetes and their phenomic and genomic characterization uncovers novel biology.</title>
        <authorList>
            <person name="Wiegand S."/>
            <person name="Jogler M."/>
            <person name="Boedeker C."/>
            <person name="Pinto D."/>
            <person name="Vollmers J."/>
            <person name="Rivas-Marin E."/>
            <person name="Kohn T."/>
            <person name="Peeters S.H."/>
            <person name="Heuer A."/>
            <person name="Rast P."/>
            <person name="Oberbeckmann S."/>
            <person name="Bunk B."/>
            <person name="Jeske O."/>
            <person name="Meyerdierks A."/>
            <person name="Storesund J.E."/>
            <person name="Kallscheuer N."/>
            <person name="Luecker S."/>
            <person name="Lage O.M."/>
            <person name="Pohl T."/>
            <person name="Merkel B.J."/>
            <person name="Hornburger P."/>
            <person name="Mueller R.-W."/>
            <person name="Bruemmer F."/>
            <person name="Labrenz M."/>
            <person name="Spormann A.M."/>
            <person name="Op Den Camp H."/>
            <person name="Overmann J."/>
            <person name="Amann R."/>
            <person name="Jetten M.S.M."/>
            <person name="Mascher T."/>
            <person name="Medema M.H."/>
            <person name="Devos D.P."/>
            <person name="Kaster A.-K."/>
            <person name="Ovreas L."/>
            <person name="Rohde M."/>
            <person name="Galperin M.Y."/>
            <person name="Jogler C."/>
        </authorList>
    </citation>
    <scope>NUCLEOTIDE SEQUENCE [LARGE SCALE GENOMIC DNA]</scope>
    <source>
        <strain evidence="4 5">Pla22</strain>
    </source>
</reference>
<dbReference type="PANTHER" id="PTHR31294">
    <property type="match status" value="1"/>
</dbReference>
<feature type="domain" description="DUF4332" evidence="3">
    <location>
        <begin position="1040"/>
        <end position="1158"/>
    </location>
</feature>
<feature type="compositionally biased region" description="Gly residues" evidence="2">
    <location>
        <begin position="1277"/>
        <end position="1319"/>
    </location>
</feature>
<accession>A0A5C5WVU9</accession>
<gene>
    <name evidence="4" type="ORF">Pla22_17480</name>
</gene>
<keyword evidence="5" id="KW-1185">Reference proteome</keyword>
<sequence length="1537" mass="173163">MLLDRIDIDAHGPLDCVELGPFSEHLNTVCGPEGSGKTAIVRFIRDSLTDREYPLGMMSSSSGRIVWADRHGMVHCRREKDGTARGRRTIEIESRGHQPLYADAMHETLGSSWIDSLSGNHANSLAARSIQLPESIVDGVITDTSVTSVSRVVSACIRSGLDSPETYRHVQLSSSPDLAQSENGFQDADVLGGYRDASYQSPHARYTDHRALRSELADVEAELARLQNEHGNDYQRLILRRDELTSRLTYRRRHRAEFGGADYQAHSSSHYSTPKDFEYPATEYPGDEYTRAELARLHRETYQLRSRRSELSRWISAIQNDISQAPTGRRGLGSSLRGDATAPHYTDRYDERLRRELDDLDAQAIRWRRALMEVRGLRQAIVDARDVFATSPYASMDRSSYERYSLNGFLHAVDHYRDNAHWDTADWYRYADRPYQQLDEVDARIDSATRLIDSLLSRYSASDAPTHAWYESVASELHFRHPYSDVYPQSDYGRATHGHAGHFSLGDTLRTIREDLRQLGMHLPSQRTVSGDHVASSSFHRDWNRLEELDRSERWLAASLESIGRHRETLLSRFAQSQNIELASWTNRYRADLAMLRREHDSCRRELADVDARLDASLRRAADLRRSMRYLPILDEDIVYRGQRHDWVDTQAIQNEIRQIDQRLAAMSRLHWLHSRRDELRSQLQVVRRPIASRSPLADLASHWLVRLSGGRLRQIAWPYHRSQDTLGSVTIDAREESQCRGADRALASMAVRLAAGELLHRIGRPIPLVLETHRELMGETTKGVDANGASWAFQDQDAFQLANHPIAAALRDYAAAGRQVVMLTSDQRLSDELGRVGARAFQMHAVRTQHAHRPLWRPHYETESYVGPHPHVYADRDHVDAYQSYPRTRPLHVDATHHDRSRGVNDINRDFDMAWHEAYGVYNPSARTDWASDGTDYRDGYYYADSYTTRTATDGSVHGLHPHPHNRTRSNGHYLNTEEGGSFRKEPIFRGTGSNATAPNVVQNAVQGVATSIVNSAVASSPASPFFLSVDSPIDQAPSIDAVAAARLRGLNVTHITHLMQQDPNRLADAIGMTDVDARAIRRWQSECRLVCRVPHLRGFDARVLVGCGITTPSELAAIHPVDLLQSVESFLATDRGQQLLLSGSSHELSRLTSWIAAGNASQYKESFDSDRYEYELDNDGNYIDADGVRHRRVLKSNRRSRGNGASGRRSRRGRVASDRSDATRRYGIRSLDQDYDPINNNDGLAEDVVARSRVRRSAGRSNGHSQSRNSTASGAGRGMGSGSGNGRGSGSGSGNGSGSGSGRGHGSGRGNGSGTGRANGQRASRAPRDVVRYDNLDREPRRYESGDREPREYVQRDYESAERAEREPREYIQRERTEREPRERESSERELRFYLQRDSPVVDAPSIGARMAANLEAIGIYTVDDLLTTDAESIAEQLDHRRVDAETVVQWQQQATLVCRVPMLRGHDAQLLVMAEITTAEELAEQDADSLFGVIEPIAHSTEGKRIIRSGKLPDLEEITEWIEYAQHHRTLQAA</sequence>
<dbReference type="Pfam" id="PF14229">
    <property type="entry name" value="DUF4332"/>
    <property type="match status" value="2"/>
</dbReference>
<dbReference type="EMBL" id="SJPI01000001">
    <property type="protein sequence ID" value="TWT54113.1"/>
    <property type="molecule type" value="Genomic_DNA"/>
</dbReference>
<evidence type="ECO:0000256" key="1">
    <source>
        <dbReference type="SAM" id="Coils"/>
    </source>
</evidence>
<feature type="compositionally biased region" description="Basic and acidic residues" evidence="2">
    <location>
        <begin position="1328"/>
        <end position="1391"/>
    </location>
</feature>
<feature type="compositionally biased region" description="Basic and acidic residues" evidence="2">
    <location>
        <begin position="1217"/>
        <end position="1226"/>
    </location>
</feature>